<keyword evidence="1" id="KW-0175">Coiled coil</keyword>
<organism evidence="5 6">
    <name type="scientific">Streptococcus downei MFe28</name>
    <dbReference type="NCBI Taxonomy" id="764290"/>
    <lineage>
        <taxon>Bacteria</taxon>
        <taxon>Bacillati</taxon>
        <taxon>Bacillota</taxon>
        <taxon>Bacilli</taxon>
        <taxon>Lactobacillales</taxon>
        <taxon>Streptococcaceae</taxon>
        <taxon>Streptococcus</taxon>
    </lineage>
</organism>
<dbReference type="RefSeq" id="WP_115325146.1">
    <property type="nucleotide sequence ID" value="NZ_UHFA01000002.1"/>
</dbReference>
<evidence type="ECO:0000259" key="2">
    <source>
        <dbReference type="Pfam" id="PF03432"/>
    </source>
</evidence>
<evidence type="ECO:0000256" key="1">
    <source>
        <dbReference type="SAM" id="Coils"/>
    </source>
</evidence>
<evidence type="ECO:0000259" key="4">
    <source>
        <dbReference type="Pfam" id="PF20874"/>
    </source>
</evidence>
<dbReference type="Pfam" id="PF20874">
    <property type="entry name" value="Relaxase_M"/>
    <property type="match status" value="1"/>
</dbReference>
<protein>
    <submittedName>
        <fullName evidence="5">Relaxase</fullName>
    </submittedName>
</protein>
<dbReference type="Pfam" id="PF11083">
    <property type="entry name" value="Relaxase_C"/>
    <property type="match status" value="1"/>
</dbReference>
<dbReference type="AlphaFoldDB" id="A0A380JFW5"/>
<dbReference type="InterPro" id="IPR005094">
    <property type="entry name" value="Endonuclease_MobA/VirD2"/>
</dbReference>
<reference evidence="5 6" key="1">
    <citation type="submission" date="2018-06" db="EMBL/GenBank/DDBJ databases">
        <authorList>
            <consortium name="Pathogen Informatics"/>
            <person name="Doyle S."/>
        </authorList>
    </citation>
    <scope>NUCLEOTIDE SEQUENCE [LARGE SCALE GENOMIC DNA]</scope>
    <source>
        <strain evidence="6">NCTC 11391</strain>
    </source>
</reference>
<dbReference type="Proteomes" id="UP000254082">
    <property type="component" value="Unassembled WGS sequence"/>
</dbReference>
<dbReference type="Pfam" id="PF03432">
    <property type="entry name" value="Relaxase"/>
    <property type="match status" value="1"/>
</dbReference>
<evidence type="ECO:0000313" key="5">
    <source>
        <dbReference type="EMBL" id="SUN37159.1"/>
    </source>
</evidence>
<gene>
    <name evidence="5" type="ORF">NCTC11391_01946</name>
</gene>
<feature type="domain" description="MobA/VirD2-like nuclease" evidence="2">
    <location>
        <begin position="65"/>
        <end position="183"/>
    </location>
</feature>
<accession>A0A380JFW5</accession>
<name>A0A380JFW5_STRDO</name>
<evidence type="ECO:0000313" key="6">
    <source>
        <dbReference type="Proteomes" id="UP000254082"/>
    </source>
</evidence>
<feature type="coiled-coil region" evidence="1">
    <location>
        <begin position="434"/>
        <end position="461"/>
    </location>
</feature>
<dbReference type="EMBL" id="UHFA01000002">
    <property type="protein sequence ID" value="SUN37159.1"/>
    <property type="molecule type" value="Genomic_DNA"/>
</dbReference>
<keyword evidence="6" id="KW-1185">Reference proteome</keyword>
<evidence type="ECO:0000259" key="3">
    <source>
        <dbReference type="Pfam" id="PF11083"/>
    </source>
</evidence>
<dbReference type="InterPro" id="IPR048299">
    <property type="entry name" value="LtrB_central"/>
</dbReference>
<feature type="domain" description="Group II intron-interrupted relaxase LtrB C-terminal" evidence="3">
    <location>
        <begin position="407"/>
        <end position="529"/>
    </location>
</feature>
<sequence>MVVTKVLQIKTSKNLKRAIAYITQEAKTLKQDDGKSQDDFAYSYDLVDGHVCKKLVSGYDLTNVSDNQTTYDDFIITKKTVDALRGNDDLSDIHNDNRVMAHHVIQSFAPSDNLTPEQVHEIGRQTALELTGGHHQFVIATHMDRGHLHNHIIFNTTDTVTLKKFRWQKGTKKSLEKISDKYAALQGAKILEPHLRNSYTQYSAWRQKNSLRVDLKERLDFLLKYSTSLEDLRQKAKDLNVTMDTSGKYVTYKLLDRDQERAIRDRTLSKKGKYGLEKMAERLAKNQVGFPTDEIAARFKNFQDEKSQDFEMKLEIESWQVKYMTPQSIYVAVDFGIDRQGIVSIPSRMLDQDDKGNFTAYLKKNDFFYFLNEDHSEQNRFIKGSTLIKQLSAKNGELILRKNSHISKLNRLVDELNFLSINGVTNASQFEFLQDRFDQQLKETDAELAKLDERVHQIQELLGALVSYQTEPDQRETARQILDRAKVDKTSDPALLKKEIEEVRIERNTLKDHRDGIVKDYIMYQELKAEQDLDKKSSKSQKRNM</sequence>
<dbReference type="InterPro" id="IPR021112">
    <property type="entry name" value="LtrB_C"/>
</dbReference>
<proteinExistence type="predicted"/>
<dbReference type="OrthoDB" id="9762440at2"/>
<feature type="domain" description="Group II intron-interrupted relaxase LtrB central" evidence="4">
    <location>
        <begin position="310"/>
        <end position="392"/>
    </location>
</feature>